<dbReference type="GO" id="GO:0030686">
    <property type="term" value="C:90S preribosome"/>
    <property type="evidence" value="ECO:0000318"/>
    <property type="project" value="GO_Central"/>
</dbReference>
<sequence length="632" mass="73929">MGKNLFDDSDGDDIEDISKIEVNEEFARRFTHNKRREDLQRLEELKKKGFVGDSEESSSEDEDEDEDGIVPIEKDAEIYEALVRVKNNDPLIYQKDVKFFNSDEDSDVDGQKRRSPKKKALYLKDVVARQLLENGPEFDQEKPARLAPKSYVEEQEELRKEFLHAAKGVSDDEDEDVGFFKEKKRSKEDTQQEELEQEEAKIARKLDEYFGEDDDLDENEMFLKNYLLNNGWVDKNKENKSSHEELFGISEDEEELDEQDRYESEYNFRFEEGAGDQVLGHGRYFEGSVRKKSNARKLQRKSKEERMALAEFERKEELKHLKNVKKKEIMDRLTRIRDIAGIKEDGKYSFNERYLEGEFDPEEHEKQMKHIFNEDYYEEEDADPDFQSDDDVDIEKPDFYKEDELLGLPKDWDSLQPGEGFLATRGRILNMKKNGVHEDVEGTAGELSDIDEDVEEGSGKKRKKKKAKLSEKVSIDKDLEEYFKLDYEDTIGDLKTRFKYRSVPANNYGLKAGEVLMTDDKELNQYVSLKKLAPYRTEEWKVSKRKRLSQKMRIKMVLRGENLDAPKSQKKHKSKEHGEKGAPSGVNAESGGDGSMSKRSRKRRKHAELKVPHSRFQLYAKTNPKTKKPRNQ</sequence>
<dbReference type="GO" id="GO:0000447">
    <property type="term" value="P:endonucleolytic cleavage in ITS1 to separate SSU-rRNA from 5.8S rRNA and LSU-rRNA from tricistronic rRNA transcript (SSU-rRNA, 5.8S rRNA, LSU-rRNA)"/>
    <property type="evidence" value="ECO:0000318"/>
    <property type="project" value="GO_Central"/>
</dbReference>
<name>W1NUQ7_AMBTC</name>
<dbReference type="OrthoDB" id="10252032at2759"/>
<feature type="region of interest" description="Disordered" evidence="2">
    <location>
        <begin position="164"/>
        <end position="197"/>
    </location>
</feature>
<feature type="compositionally biased region" description="Acidic residues" evidence="2">
    <location>
        <begin position="53"/>
        <end position="68"/>
    </location>
</feature>
<feature type="region of interest" description="Disordered" evidence="2">
    <location>
        <begin position="46"/>
        <end position="71"/>
    </location>
</feature>
<dbReference type="PANTHER" id="PTHR14490">
    <property type="entry name" value="ZINC FINGER, ZZ TYPE"/>
    <property type="match status" value="1"/>
</dbReference>
<organism evidence="4 5">
    <name type="scientific">Amborella trichopoda</name>
    <dbReference type="NCBI Taxonomy" id="13333"/>
    <lineage>
        <taxon>Eukaryota</taxon>
        <taxon>Viridiplantae</taxon>
        <taxon>Streptophyta</taxon>
        <taxon>Embryophyta</taxon>
        <taxon>Tracheophyta</taxon>
        <taxon>Spermatophyta</taxon>
        <taxon>Magnoliopsida</taxon>
        <taxon>Amborellales</taxon>
        <taxon>Amborellaceae</taxon>
        <taxon>Amborella</taxon>
    </lineage>
</organism>
<accession>W1NUQ7</accession>
<feature type="compositionally biased region" description="Basic and acidic residues" evidence="2">
    <location>
        <begin position="178"/>
        <end position="190"/>
    </location>
</feature>
<dbReference type="EMBL" id="KI395058">
    <property type="protein sequence ID" value="ERM99048.1"/>
    <property type="molecule type" value="Genomic_DNA"/>
</dbReference>
<evidence type="ECO:0000256" key="2">
    <source>
        <dbReference type="SAM" id="MobiDB-lite"/>
    </source>
</evidence>
<proteinExistence type="inferred from homology"/>
<dbReference type="GO" id="GO:0005730">
    <property type="term" value="C:nucleolus"/>
    <property type="evidence" value="ECO:0000318"/>
    <property type="project" value="GO_Central"/>
</dbReference>
<evidence type="ECO:0000256" key="1">
    <source>
        <dbReference type="ARBA" id="ARBA00007473"/>
    </source>
</evidence>
<evidence type="ECO:0000259" key="3">
    <source>
        <dbReference type="Pfam" id="PF12936"/>
    </source>
</evidence>
<dbReference type="Gramene" id="ERM99048">
    <property type="protein sequence ID" value="ERM99048"/>
    <property type="gene ID" value="AMTR_s00101p00074410"/>
</dbReference>
<dbReference type="KEGG" id="atr:18427074"/>
<feature type="compositionally biased region" description="Basic residues" evidence="2">
    <location>
        <begin position="598"/>
        <end position="607"/>
    </location>
</feature>
<dbReference type="STRING" id="13333.W1NUQ7"/>
<feature type="region of interest" description="Disordered" evidence="2">
    <location>
        <begin position="556"/>
        <end position="632"/>
    </location>
</feature>
<feature type="region of interest" description="Disordered" evidence="2">
    <location>
        <begin position="440"/>
        <end position="467"/>
    </location>
</feature>
<dbReference type="OMA" id="WDNYDPR"/>
<dbReference type="eggNOG" id="KOG2409">
    <property type="taxonomic scope" value="Eukaryota"/>
</dbReference>
<dbReference type="HOGENOM" id="CLU_009647_1_0_1"/>
<gene>
    <name evidence="4" type="ORF">AMTR_s00101p00074410</name>
</gene>
<dbReference type="Pfam" id="PF12936">
    <property type="entry name" value="Kri1_C"/>
    <property type="match status" value="1"/>
</dbReference>
<keyword evidence="5" id="KW-1185">Reference proteome</keyword>
<dbReference type="InterPro" id="IPR024626">
    <property type="entry name" value="Kri1-like_C"/>
</dbReference>
<comment type="similarity">
    <text evidence="1">Belongs to the KRI1 family.</text>
</comment>
<protein>
    <recommendedName>
        <fullName evidence="3">Kri1-like C-terminal domain-containing protein</fullName>
    </recommendedName>
</protein>
<reference evidence="5" key="1">
    <citation type="journal article" date="2013" name="Science">
        <title>The Amborella genome and the evolution of flowering plants.</title>
        <authorList>
            <consortium name="Amborella Genome Project"/>
        </authorList>
    </citation>
    <scope>NUCLEOTIDE SEQUENCE [LARGE SCALE GENOMIC DNA]</scope>
</reference>
<feature type="domain" description="Kri1-like C-terminal" evidence="3">
    <location>
        <begin position="475"/>
        <end position="557"/>
    </location>
</feature>
<dbReference type="Pfam" id="PF05178">
    <property type="entry name" value="Kri1"/>
    <property type="match status" value="1"/>
</dbReference>
<dbReference type="PANTHER" id="PTHR14490:SF5">
    <property type="entry name" value="PROTEIN KRI1 HOMOLOG"/>
    <property type="match status" value="1"/>
</dbReference>
<dbReference type="InterPro" id="IPR018034">
    <property type="entry name" value="Kri1"/>
</dbReference>
<dbReference type="Proteomes" id="UP000017836">
    <property type="component" value="Unassembled WGS sequence"/>
</dbReference>
<evidence type="ECO:0000313" key="4">
    <source>
        <dbReference type="EMBL" id="ERM99048.1"/>
    </source>
</evidence>
<dbReference type="AlphaFoldDB" id="W1NUQ7"/>
<evidence type="ECO:0000313" key="5">
    <source>
        <dbReference type="Proteomes" id="UP000017836"/>
    </source>
</evidence>